<dbReference type="RefSeq" id="WP_010356017.1">
    <property type="nucleotide sequence ID" value="NZ_CP122369.1"/>
</dbReference>
<feature type="region of interest" description="Disordered" evidence="4">
    <location>
        <begin position="724"/>
        <end position="747"/>
    </location>
</feature>
<dbReference type="PANTHER" id="PTHR43775">
    <property type="entry name" value="FATTY ACID SYNTHASE"/>
    <property type="match status" value="1"/>
</dbReference>
<comment type="similarity">
    <text evidence="3">Belongs to the thiolase-like superfamily. Beta-ketoacyl-ACP synthases family.</text>
</comment>
<dbReference type="SMART" id="SM00825">
    <property type="entry name" value="PKS_KS"/>
    <property type="match status" value="1"/>
</dbReference>
<dbReference type="Proteomes" id="UP001282288">
    <property type="component" value="Unassembled WGS sequence"/>
</dbReference>
<protein>
    <submittedName>
        <fullName evidence="6">Beta-ketoacyl synthase N-terminal-like domain-containing protein</fullName>
    </submittedName>
</protein>
<dbReference type="GeneID" id="69808831"/>
<evidence type="ECO:0000256" key="2">
    <source>
        <dbReference type="ARBA" id="ARBA00022553"/>
    </source>
</evidence>
<comment type="caution">
    <text evidence="6">The sequence shown here is derived from an EMBL/GenBank/DDBJ whole genome shotgun (WGS) entry which is preliminary data.</text>
</comment>
<dbReference type="PANTHER" id="PTHR43775:SF37">
    <property type="entry name" value="SI:DKEY-61P9.11"/>
    <property type="match status" value="1"/>
</dbReference>
<keyword evidence="3" id="KW-0808">Transferase</keyword>
<evidence type="ECO:0000313" key="7">
    <source>
        <dbReference type="EMBL" id="MDX3021491.1"/>
    </source>
</evidence>
<name>A0AAP6EIB0_9ACTN</name>
<dbReference type="InterPro" id="IPR016039">
    <property type="entry name" value="Thiolase-like"/>
</dbReference>
<accession>A0AAP6EIB0</accession>
<dbReference type="InterPro" id="IPR020841">
    <property type="entry name" value="PKS_Beta-ketoAc_synthase_dom"/>
</dbReference>
<dbReference type="SUPFAM" id="SSF53901">
    <property type="entry name" value="Thiolase-like"/>
    <property type="match status" value="3"/>
</dbReference>
<keyword evidence="1" id="KW-0596">Phosphopantetheine</keyword>
<keyword evidence="2" id="KW-0597">Phosphoprotein</keyword>
<evidence type="ECO:0000256" key="4">
    <source>
        <dbReference type="SAM" id="MobiDB-lite"/>
    </source>
</evidence>
<gene>
    <name evidence="6" type="ORF">PV399_26745</name>
    <name evidence="7" type="ORF">PV666_26885</name>
</gene>
<organism evidence="6 9">
    <name type="scientific">Streptomyces acidiscabies</name>
    <dbReference type="NCBI Taxonomy" id="42234"/>
    <lineage>
        <taxon>Bacteria</taxon>
        <taxon>Bacillati</taxon>
        <taxon>Actinomycetota</taxon>
        <taxon>Actinomycetes</taxon>
        <taxon>Kitasatosporales</taxon>
        <taxon>Streptomycetaceae</taxon>
        <taxon>Streptomyces</taxon>
    </lineage>
</organism>
<evidence type="ECO:0000256" key="3">
    <source>
        <dbReference type="RuleBase" id="RU003694"/>
    </source>
</evidence>
<dbReference type="GO" id="GO:0004312">
    <property type="term" value="F:fatty acid synthase activity"/>
    <property type="evidence" value="ECO:0007669"/>
    <property type="project" value="TreeGrafter"/>
</dbReference>
<dbReference type="Pfam" id="PF02801">
    <property type="entry name" value="Ketoacyl-synt_C"/>
    <property type="match status" value="1"/>
</dbReference>
<evidence type="ECO:0000313" key="6">
    <source>
        <dbReference type="EMBL" id="MDX2963291.1"/>
    </source>
</evidence>
<evidence type="ECO:0000313" key="8">
    <source>
        <dbReference type="Proteomes" id="UP001272987"/>
    </source>
</evidence>
<dbReference type="Gene3D" id="3.40.47.10">
    <property type="match status" value="2"/>
</dbReference>
<evidence type="ECO:0000256" key="1">
    <source>
        <dbReference type="ARBA" id="ARBA00022450"/>
    </source>
</evidence>
<dbReference type="Proteomes" id="UP001272987">
    <property type="component" value="Unassembled WGS sequence"/>
</dbReference>
<evidence type="ECO:0000313" key="9">
    <source>
        <dbReference type="Proteomes" id="UP001282288"/>
    </source>
</evidence>
<dbReference type="AlphaFoldDB" id="A0AAP6EIB0"/>
<evidence type="ECO:0000259" key="5">
    <source>
        <dbReference type="PROSITE" id="PS52004"/>
    </source>
</evidence>
<dbReference type="EMBL" id="JARAWC010000020">
    <property type="protein sequence ID" value="MDX2963291.1"/>
    <property type="molecule type" value="Genomic_DNA"/>
</dbReference>
<dbReference type="InterPro" id="IPR050091">
    <property type="entry name" value="PKS_NRPS_Biosynth_Enz"/>
</dbReference>
<dbReference type="InterPro" id="IPR014030">
    <property type="entry name" value="Ketoacyl_synth_N"/>
</dbReference>
<reference evidence="6 8" key="1">
    <citation type="journal article" date="2023" name="Microb. Genom.">
        <title>Mesoterricola silvestris gen. nov., sp. nov., Mesoterricola sediminis sp. nov., Geothrix oryzae sp. nov., Geothrix edaphica sp. nov., Geothrix rubra sp. nov., and Geothrix limicola sp. nov., six novel members of Acidobacteriota isolated from soils.</title>
        <authorList>
            <person name="Weisberg A.J."/>
            <person name="Pearce E."/>
            <person name="Kramer C.G."/>
            <person name="Chang J.H."/>
            <person name="Clarke C.R."/>
        </authorList>
    </citation>
    <scope>NUCLEOTIDE SEQUENCE</scope>
    <source>
        <strain evidence="7 8">NB05-1H</strain>
        <strain evidence="6">NRRL_B-16521</strain>
    </source>
</reference>
<dbReference type="CDD" id="cd00833">
    <property type="entry name" value="PKS"/>
    <property type="match status" value="1"/>
</dbReference>
<dbReference type="EMBL" id="JARAWP010000016">
    <property type="protein sequence ID" value="MDX3021491.1"/>
    <property type="molecule type" value="Genomic_DNA"/>
</dbReference>
<proteinExistence type="inferred from homology"/>
<feature type="domain" description="Ketosynthase family 3 (KS3)" evidence="5">
    <location>
        <begin position="2"/>
        <end position="435"/>
    </location>
</feature>
<dbReference type="Pfam" id="PF00109">
    <property type="entry name" value="ketoacyl-synt"/>
    <property type="match status" value="2"/>
</dbReference>
<keyword evidence="8" id="KW-1185">Reference proteome</keyword>
<dbReference type="PROSITE" id="PS52004">
    <property type="entry name" value="KS3_2"/>
    <property type="match status" value="1"/>
</dbReference>
<dbReference type="GO" id="GO:0006633">
    <property type="term" value="P:fatty acid biosynthetic process"/>
    <property type="evidence" value="ECO:0007669"/>
    <property type="project" value="TreeGrafter"/>
</dbReference>
<sequence length="747" mass="77779">MTAGVAVVGMGIAVPGAGDPDELWKLLRGGRPVFGEPADRYPLDAFWSADPAAEDRCYTRTSGFLHDFRPHPVLAGEIAAGVHDEADRTALWLRHCLLQARTDVAVRATDRYAYYVGTSSLIGDRAERAVLAEAVAGRHTDPKAADRLRSLVYGGGPPRDTLPDRIARSAASGLLPADCEFAVVDAACSSSLYTIGLGVLGLLDGSCDLAVCGGVSAVTPRYNVTFAKLRGLSPGEDVRVFDERADGTLFSDGAGVVVLKLLERAVEDGDPVLGVLLGFGGSSDGRGTAIYAPNPVGQSRCLERARRAAGVSADDVDWVLAHGTGTSVGDAVELRTLAGATGAGGVWCGSNKSLLGHSAWSSGVVSVIEALTALWEGAIPAQARFTSFGASAPYADRVRVPVTDVPWPEDRRRARVVGVSAFGFGGTNGHLLIADRAEVPTSRPVPDADPVVVLAWTAHLPGDPGPGEVARWLRGGVLPGPRTFGDRYPAPPFPDVRLPPPTVRATDAGQLMALRVTALFGAEHGELWDPVRATTGVVAAASGPQPSASDNLVRCHAAELDALLEGADRAAFAEYVAGLRAVTPPTTKDTLPGILPNVVAARIANRYDLGGVTMLVDSGFTAVHVAARQLAHGELDMALVLGVSANSRPEFARFMGLGDVAEGAFLLALARESVARAHGLVPLTRLGSAWQRAPRRAPVAGETFAAADGVLAVLRALHADAAETSVGPADGEPGPVITLRRQTRSSR</sequence>
<dbReference type="InterPro" id="IPR014031">
    <property type="entry name" value="Ketoacyl_synth_C"/>
</dbReference>